<name>A0A9E7EAV7_9LILI</name>
<evidence type="ECO:0000256" key="1">
    <source>
        <dbReference type="ARBA" id="ARBA00022842"/>
    </source>
</evidence>
<sequence length="138" mass="15181">MTTSSPLAKHLRTMFNEVVAVAGDGPNDAPALHEADIGLAKGITGTEALKTSDLEDLHFHKFVLGGTVRWGMALVEKPSLDGLSPVYYYRSSDEKLSSFSYLCEFAQVLTNGLEMVSSFRLWLRDDVRSVRCVRGAEL</sequence>
<keyword evidence="1" id="KW-0460">Magnesium</keyword>
<dbReference type="EMBL" id="CP097502">
    <property type="protein sequence ID" value="URD73583.1"/>
    <property type="molecule type" value="Genomic_DNA"/>
</dbReference>
<protein>
    <submittedName>
        <fullName evidence="2">Calcium-transporting ATPase</fullName>
    </submittedName>
</protein>
<accession>A0A9E7EAV7</accession>
<dbReference type="Gene3D" id="3.40.50.1000">
    <property type="entry name" value="HAD superfamily/HAD-like"/>
    <property type="match status" value="1"/>
</dbReference>
<organism evidence="2 3">
    <name type="scientific">Musa troglodytarum</name>
    <name type="common">fe'i banana</name>
    <dbReference type="NCBI Taxonomy" id="320322"/>
    <lineage>
        <taxon>Eukaryota</taxon>
        <taxon>Viridiplantae</taxon>
        <taxon>Streptophyta</taxon>
        <taxon>Embryophyta</taxon>
        <taxon>Tracheophyta</taxon>
        <taxon>Spermatophyta</taxon>
        <taxon>Magnoliopsida</taxon>
        <taxon>Liliopsida</taxon>
        <taxon>Zingiberales</taxon>
        <taxon>Musaceae</taxon>
        <taxon>Musa</taxon>
    </lineage>
</organism>
<dbReference type="PANTHER" id="PTHR24093">
    <property type="entry name" value="CATION TRANSPORTING ATPASE"/>
    <property type="match status" value="1"/>
</dbReference>
<dbReference type="PANTHER" id="PTHR24093:SF474">
    <property type="entry name" value="CALCIUM-TRANSPORTING ATPASE 2, PLASMA MEMBRANE-TYPE"/>
    <property type="match status" value="1"/>
</dbReference>
<reference evidence="2" key="1">
    <citation type="submission" date="2022-05" db="EMBL/GenBank/DDBJ databases">
        <title>The Musa troglodytarum L. genome provides insights into the mechanism of non-climacteric behaviour and enrichment of carotenoids.</title>
        <authorList>
            <person name="Wang J."/>
        </authorList>
    </citation>
    <scope>NUCLEOTIDE SEQUENCE</scope>
    <source>
        <tissue evidence="2">Leaf</tissue>
    </source>
</reference>
<proteinExistence type="predicted"/>
<dbReference type="SUPFAM" id="SSF56784">
    <property type="entry name" value="HAD-like"/>
    <property type="match status" value="1"/>
</dbReference>
<evidence type="ECO:0000313" key="2">
    <source>
        <dbReference type="EMBL" id="URD73583.1"/>
    </source>
</evidence>
<dbReference type="Proteomes" id="UP001055439">
    <property type="component" value="Chromosome 1"/>
</dbReference>
<dbReference type="InterPro" id="IPR023214">
    <property type="entry name" value="HAD_sf"/>
</dbReference>
<gene>
    <name evidence="2" type="ORF">MUK42_24605</name>
</gene>
<dbReference type="OrthoDB" id="3352408at2759"/>
<dbReference type="AlphaFoldDB" id="A0A9E7EAV7"/>
<evidence type="ECO:0000313" key="3">
    <source>
        <dbReference type="Proteomes" id="UP001055439"/>
    </source>
</evidence>
<dbReference type="InterPro" id="IPR036412">
    <property type="entry name" value="HAD-like_sf"/>
</dbReference>
<dbReference type="GO" id="GO:0005388">
    <property type="term" value="F:P-type calcium transporter activity"/>
    <property type="evidence" value="ECO:0007669"/>
    <property type="project" value="TreeGrafter"/>
</dbReference>
<dbReference type="GO" id="GO:0005886">
    <property type="term" value="C:plasma membrane"/>
    <property type="evidence" value="ECO:0007669"/>
    <property type="project" value="TreeGrafter"/>
</dbReference>
<keyword evidence="3" id="KW-1185">Reference proteome</keyword>